<protein>
    <submittedName>
        <fullName evidence="1">Uncharacterized protein</fullName>
    </submittedName>
</protein>
<proteinExistence type="predicted"/>
<accession>A0AAN7BQ27</accession>
<dbReference type="Proteomes" id="UP001301958">
    <property type="component" value="Unassembled WGS sequence"/>
</dbReference>
<evidence type="ECO:0000313" key="1">
    <source>
        <dbReference type="EMBL" id="KAK4227469.1"/>
    </source>
</evidence>
<comment type="caution">
    <text evidence="1">The sequence shown here is derived from an EMBL/GenBank/DDBJ whole genome shotgun (WGS) entry which is preliminary data.</text>
</comment>
<dbReference type="EMBL" id="MU865331">
    <property type="protein sequence ID" value="KAK4227469.1"/>
    <property type="molecule type" value="Genomic_DNA"/>
</dbReference>
<evidence type="ECO:0000313" key="2">
    <source>
        <dbReference type="Proteomes" id="UP001301958"/>
    </source>
</evidence>
<dbReference type="AlphaFoldDB" id="A0AAN7BQ27"/>
<sequence length="265" mass="29524">MSHPFDRLSLCQAVWGWPESACSDDTTGENDLHQHVNRLKGLETFFAYYKDVVASYVPEQLGGVPAALNGQADLFALIRHIKHNVNTSRQELLQSFFNPREINGQQPTKTDQDRALNTAMKILAMIDCTTNNSHEAMGVGVSLLNKQPPIWTPGRSYNDLWNIFFTQNECPEIENEPSASILRSSLTARKLVKVTGLKLIGTNDLRNHLRLDSKSGVVGIYHHTSVLKQHLLQVKNDPSSHCSIPPALAVTRHSMTESLTVCQVS</sequence>
<gene>
    <name evidence="1" type="ORF">QBC38DRAFT_526717</name>
</gene>
<keyword evidence="2" id="KW-1185">Reference proteome</keyword>
<name>A0AAN7BQ27_9PEZI</name>
<reference evidence="1" key="2">
    <citation type="submission" date="2023-05" db="EMBL/GenBank/DDBJ databases">
        <authorList>
            <consortium name="Lawrence Berkeley National Laboratory"/>
            <person name="Steindorff A."/>
            <person name="Hensen N."/>
            <person name="Bonometti L."/>
            <person name="Westerberg I."/>
            <person name="Brannstrom I.O."/>
            <person name="Guillou S."/>
            <person name="Cros-Aarteil S."/>
            <person name="Calhoun S."/>
            <person name="Haridas S."/>
            <person name="Kuo A."/>
            <person name="Mondo S."/>
            <person name="Pangilinan J."/>
            <person name="Riley R."/>
            <person name="Labutti K."/>
            <person name="Andreopoulos B."/>
            <person name="Lipzen A."/>
            <person name="Chen C."/>
            <person name="Yanf M."/>
            <person name="Daum C."/>
            <person name="Ng V."/>
            <person name="Clum A."/>
            <person name="Ohm R."/>
            <person name="Martin F."/>
            <person name="Silar P."/>
            <person name="Natvig D."/>
            <person name="Lalanne C."/>
            <person name="Gautier V."/>
            <person name="Ament-Velasquez S.L."/>
            <person name="Kruys A."/>
            <person name="Hutchinson M.I."/>
            <person name="Powell A.J."/>
            <person name="Barry K."/>
            <person name="Miller A.N."/>
            <person name="Grigoriev I.V."/>
            <person name="Debuchy R."/>
            <person name="Gladieux P."/>
            <person name="Thoren M.H."/>
            <person name="Johannesson H."/>
        </authorList>
    </citation>
    <scope>NUCLEOTIDE SEQUENCE</scope>
    <source>
        <strain evidence="1">CBS 990.96</strain>
    </source>
</reference>
<organism evidence="1 2">
    <name type="scientific">Podospora fimiseda</name>
    <dbReference type="NCBI Taxonomy" id="252190"/>
    <lineage>
        <taxon>Eukaryota</taxon>
        <taxon>Fungi</taxon>
        <taxon>Dikarya</taxon>
        <taxon>Ascomycota</taxon>
        <taxon>Pezizomycotina</taxon>
        <taxon>Sordariomycetes</taxon>
        <taxon>Sordariomycetidae</taxon>
        <taxon>Sordariales</taxon>
        <taxon>Podosporaceae</taxon>
        <taxon>Podospora</taxon>
    </lineage>
</organism>
<reference evidence="1" key="1">
    <citation type="journal article" date="2023" name="Mol. Phylogenet. Evol.">
        <title>Genome-scale phylogeny and comparative genomics of the fungal order Sordariales.</title>
        <authorList>
            <person name="Hensen N."/>
            <person name="Bonometti L."/>
            <person name="Westerberg I."/>
            <person name="Brannstrom I.O."/>
            <person name="Guillou S."/>
            <person name="Cros-Aarteil S."/>
            <person name="Calhoun S."/>
            <person name="Haridas S."/>
            <person name="Kuo A."/>
            <person name="Mondo S."/>
            <person name="Pangilinan J."/>
            <person name="Riley R."/>
            <person name="LaButti K."/>
            <person name="Andreopoulos B."/>
            <person name="Lipzen A."/>
            <person name="Chen C."/>
            <person name="Yan M."/>
            <person name="Daum C."/>
            <person name="Ng V."/>
            <person name="Clum A."/>
            <person name="Steindorff A."/>
            <person name="Ohm R.A."/>
            <person name="Martin F."/>
            <person name="Silar P."/>
            <person name="Natvig D.O."/>
            <person name="Lalanne C."/>
            <person name="Gautier V."/>
            <person name="Ament-Velasquez S.L."/>
            <person name="Kruys A."/>
            <person name="Hutchinson M.I."/>
            <person name="Powell A.J."/>
            <person name="Barry K."/>
            <person name="Miller A.N."/>
            <person name="Grigoriev I.V."/>
            <person name="Debuchy R."/>
            <person name="Gladieux P."/>
            <person name="Hiltunen Thoren M."/>
            <person name="Johannesson H."/>
        </authorList>
    </citation>
    <scope>NUCLEOTIDE SEQUENCE</scope>
    <source>
        <strain evidence="1">CBS 990.96</strain>
    </source>
</reference>